<dbReference type="Pfam" id="PF06325">
    <property type="entry name" value="PrmA"/>
    <property type="match status" value="1"/>
</dbReference>
<sequence length="55" mass="6076">MAPRSYVRPGGRLLLSGILAEQAPEITAAYAAAGFEDFRVQTDLQWALLTARKRQ</sequence>
<name>A0A2J8AHF6_9CHLO</name>
<gene>
    <name evidence="1" type="ORF">TSOC_001159</name>
</gene>
<dbReference type="AlphaFoldDB" id="A0A2J8AHF6"/>
<evidence type="ECO:0008006" key="3">
    <source>
        <dbReference type="Google" id="ProtNLM"/>
    </source>
</evidence>
<reference evidence="1 2" key="1">
    <citation type="journal article" date="2017" name="Mol. Biol. Evol.">
        <title>The 4-celled Tetrabaena socialis nuclear genome reveals the essential components for genetic control of cell number at the origin of multicellularity in the volvocine lineage.</title>
        <authorList>
            <person name="Featherston J."/>
            <person name="Arakaki Y."/>
            <person name="Hanschen E.R."/>
            <person name="Ferris P.J."/>
            <person name="Michod R.E."/>
            <person name="Olson B.J.S.C."/>
            <person name="Nozaki H."/>
            <person name="Durand P.M."/>
        </authorList>
    </citation>
    <scope>NUCLEOTIDE SEQUENCE [LARGE SCALE GENOMIC DNA]</scope>
    <source>
        <strain evidence="1 2">NIES-571</strain>
    </source>
</reference>
<dbReference type="Proteomes" id="UP000236333">
    <property type="component" value="Unassembled WGS sequence"/>
</dbReference>
<organism evidence="1 2">
    <name type="scientific">Tetrabaena socialis</name>
    <dbReference type="NCBI Taxonomy" id="47790"/>
    <lineage>
        <taxon>Eukaryota</taxon>
        <taxon>Viridiplantae</taxon>
        <taxon>Chlorophyta</taxon>
        <taxon>core chlorophytes</taxon>
        <taxon>Chlorophyceae</taxon>
        <taxon>CS clade</taxon>
        <taxon>Chlamydomonadales</taxon>
        <taxon>Tetrabaenaceae</taxon>
        <taxon>Tetrabaena</taxon>
    </lineage>
</organism>
<dbReference type="SUPFAM" id="SSF53335">
    <property type="entry name" value="S-adenosyl-L-methionine-dependent methyltransferases"/>
    <property type="match status" value="1"/>
</dbReference>
<dbReference type="EMBL" id="PGGS01000018">
    <property type="protein sequence ID" value="PNH11948.1"/>
    <property type="molecule type" value="Genomic_DNA"/>
</dbReference>
<evidence type="ECO:0000313" key="1">
    <source>
        <dbReference type="EMBL" id="PNH11948.1"/>
    </source>
</evidence>
<dbReference type="OrthoDB" id="419617at2759"/>
<protein>
    <recommendedName>
        <fullName evidence="3">Ribosomal protein L11 methyltransferase</fullName>
    </recommendedName>
</protein>
<proteinExistence type="predicted"/>
<dbReference type="Gene3D" id="3.40.50.150">
    <property type="entry name" value="Vaccinia Virus protein VP39"/>
    <property type="match status" value="1"/>
</dbReference>
<comment type="caution">
    <text evidence="1">The sequence shown here is derived from an EMBL/GenBank/DDBJ whole genome shotgun (WGS) entry which is preliminary data.</text>
</comment>
<accession>A0A2J8AHF6</accession>
<evidence type="ECO:0000313" key="2">
    <source>
        <dbReference type="Proteomes" id="UP000236333"/>
    </source>
</evidence>
<keyword evidence="2" id="KW-1185">Reference proteome</keyword>
<dbReference type="InterPro" id="IPR029063">
    <property type="entry name" value="SAM-dependent_MTases_sf"/>
</dbReference>